<dbReference type="SUPFAM" id="SSF53756">
    <property type="entry name" value="UDP-Glycosyltransferase/glycogen phosphorylase"/>
    <property type="match status" value="1"/>
</dbReference>
<accession>A0A150XZC0</accession>
<reference evidence="3 4" key="1">
    <citation type="submission" date="2016-01" db="EMBL/GenBank/DDBJ databases">
        <title>Genome sequencing of Roseivirga seohaensis SW-152.</title>
        <authorList>
            <person name="Selvaratnam C."/>
            <person name="Thevarajoo S."/>
            <person name="Goh K.M."/>
            <person name="Ee R."/>
            <person name="Chan K.-G."/>
            <person name="Chong C.S."/>
        </authorList>
    </citation>
    <scope>NUCLEOTIDE SEQUENCE [LARGE SCALE GENOMIC DNA]</scope>
    <source>
        <strain evidence="3 4">SW-152</strain>
    </source>
</reference>
<dbReference type="STRING" id="1914963.AWW67_02555"/>
<dbReference type="InterPro" id="IPR029767">
    <property type="entry name" value="WecB-like"/>
</dbReference>
<keyword evidence="1" id="KW-0413">Isomerase</keyword>
<comment type="caution">
    <text evidence="3">The sequence shown here is derived from an EMBL/GenBank/DDBJ whole genome shotgun (WGS) entry which is preliminary data.</text>
</comment>
<organism evidence="3 4">
    <name type="scientific">Roseivirga seohaensis</name>
    <dbReference type="NCBI Taxonomy" id="1914963"/>
    <lineage>
        <taxon>Bacteria</taxon>
        <taxon>Pseudomonadati</taxon>
        <taxon>Bacteroidota</taxon>
        <taxon>Cytophagia</taxon>
        <taxon>Cytophagales</taxon>
        <taxon>Roseivirgaceae</taxon>
        <taxon>Roseivirga</taxon>
    </lineage>
</organism>
<dbReference type="Gene3D" id="3.40.50.2000">
    <property type="entry name" value="Glycogen Phosphorylase B"/>
    <property type="match status" value="2"/>
</dbReference>
<evidence type="ECO:0000259" key="2">
    <source>
        <dbReference type="Pfam" id="PF02350"/>
    </source>
</evidence>
<proteinExistence type="inferred from homology"/>
<dbReference type="Proteomes" id="UP000075663">
    <property type="component" value="Unassembled WGS sequence"/>
</dbReference>
<dbReference type="RefSeq" id="WP_062300834.1">
    <property type="nucleotide sequence ID" value="NZ_LRPB01000023.1"/>
</dbReference>
<comment type="similarity">
    <text evidence="1">Belongs to the UDP-N-acetylglucosamine 2-epimerase family.</text>
</comment>
<evidence type="ECO:0000313" key="3">
    <source>
        <dbReference type="EMBL" id="KYG84016.1"/>
    </source>
</evidence>
<dbReference type="Pfam" id="PF02350">
    <property type="entry name" value="Epimerase_2"/>
    <property type="match status" value="1"/>
</dbReference>
<protein>
    <submittedName>
        <fullName evidence="3">UDP-N-acetyl glucosamine 2-epimerase</fullName>
    </submittedName>
</protein>
<dbReference type="GO" id="GO:0016853">
    <property type="term" value="F:isomerase activity"/>
    <property type="evidence" value="ECO:0007669"/>
    <property type="project" value="UniProtKB-KW"/>
</dbReference>
<gene>
    <name evidence="3" type="ORF">AWW67_02555</name>
</gene>
<dbReference type="PANTHER" id="PTHR43174:SF1">
    <property type="entry name" value="UDP-N-ACETYLGLUCOSAMINE 2-EPIMERASE"/>
    <property type="match status" value="1"/>
</dbReference>
<sequence length="364" mass="40816">MKIFNVVGARPQFIKAAVISRAIAQTSGIKEIIVHSGQHYDENMSSIFFEEMSIPKPDYLLSINGLNHGAMTGRMLIEIEELILKEEPDYVIVYGDTNTTLAASLAAKKLGVKIVHVEAGVRNFDESMPEEINRYLVDRISDLNITCTWLGKENLEKEGFMSSRINSEVYNFGDVMYDAALFYSGLAEQSSSILDQLEIRNSNFVVCTVHRASNTDSEEALRSIVEMLNELNREVTVVLPLHPRTKSRVQKYGLSLEMLCIDPVGYFDMLELIKASKFVITDSGGVVREAYFFGKKSLFLLDKPVWPELISEGVCTCSNPSSTELKVGLEKMKTKEGDFTRSLYGDGTAGNKIIELILKDFFRI</sequence>
<dbReference type="NCBIfam" id="TIGR00236">
    <property type="entry name" value="wecB"/>
    <property type="match status" value="1"/>
</dbReference>
<name>A0A150XZC0_9BACT</name>
<dbReference type="EMBL" id="LRPB01000023">
    <property type="protein sequence ID" value="KYG84016.1"/>
    <property type="molecule type" value="Genomic_DNA"/>
</dbReference>
<evidence type="ECO:0000256" key="1">
    <source>
        <dbReference type="RuleBase" id="RU003513"/>
    </source>
</evidence>
<feature type="domain" description="UDP-N-acetylglucosamine 2-epimerase" evidence="2">
    <location>
        <begin position="22"/>
        <end position="357"/>
    </location>
</feature>
<dbReference type="CDD" id="cd03786">
    <property type="entry name" value="GTB_UDP-GlcNAc_2-Epimerase"/>
    <property type="match status" value="1"/>
</dbReference>
<evidence type="ECO:0000313" key="4">
    <source>
        <dbReference type="Proteomes" id="UP000075663"/>
    </source>
</evidence>
<dbReference type="PANTHER" id="PTHR43174">
    <property type="entry name" value="UDP-N-ACETYLGLUCOSAMINE 2-EPIMERASE"/>
    <property type="match status" value="1"/>
</dbReference>
<dbReference type="AlphaFoldDB" id="A0A150XZC0"/>
<dbReference type="InterPro" id="IPR003331">
    <property type="entry name" value="UDP_GlcNAc_Epimerase_2_dom"/>
</dbReference>